<dbReference type="AlphaFoldDB" id="A0A5J4LAZ4"/>
<feature type="compositionally biased region" description="Basic and acidic residues" evidence="1">
    <location>
        <begin position="7"/>
        <end position="19"/>
    </location>
</feature>
<dbReference type="EMBL" id="BLAG01000005">
    <property type="protein sequence ID" value="GES28660.1"/>
    <property type="molecule type" value="Genomic_DNA"/>
</dbReference>
<protein>
    <submittedName>
        <fullName evidence="3">Uncharacterized protein</fullName>
    </submittedName>
</protein>
<reference evidence="3 4" key="1">
    <citation type="submission" date="2019-10" db="EMBL/GenBank/DDBJ databases">
        <title>Whole genome shotgun sequence of Streptomyces angustmyceticus NBRC 3934.</title>
        <authorList>
            <person name="Hosoyama A."/>
            <person name="Ichikawa N."/>
            <person name="Kimura A."/>
            <person name="Kitahashi Y."/>
            <person name="Komaki H."/>
            <person name="Uohara A."/>
        </authorList>
    </citation>
    <scope>NUCLEOTIDE SEQUENCE [LARGE SCALE GENOMIC DNA]</scope>
    <source>
        <strain evidence="3 4">NBRC 3934</strain>
    </source>
</reference>
<evidence type="ECO:0000256" key="1">
    <source>
        <dbReference type="SAM" id="MobiDB-lite"/>
    </source>
</evidence>
<accession>A0A5J4LAZ4</accession>
<evidence type="ECO:0000256" key="2">
    <source>
        <dbReference type="SAM" id="Phobius"/>
    </source>
</evidence>
<feature type="transmembrane region" description="Helical" evidence="2">
    <location>
        <begin position="132"/>
        <end position="155"/>
    </location>
</feature>
<dbReference type="Proteomes" id="UP000325598">
    <property type="component" value="Unassembled WGS sequence"/>
</dbReference>
<feature type="transmembrane region" description="Helical" evidence="2">
    <location>
        <begin position="89"/>
        <end position="111"/>
    </location>
</feature>
<keyword evidence="4" id="KW-1185">Reference proteome</keyword>
<proteinExistence type="predicted"/>
<name>A0A5J4LAZ4_9ACTN</name>
<feature type="region of interest" description="Disordered" evidence="1">
    <location>
        <begin position="1"/>
        <end position="39"/>
    </location>
</feature>
<sequence length="220" mass="23900">MRNRQRTVRERAARTRRPDLPGQAARTRRPATGERAVPAPRTSAGRALGALRLPRRYGEGPLHLLLMLASFALTGYAGVRLLAGGQWPLVLVWFAGAALLHDLVLLPLYALADRALVRWTAGTGRPRVRAAYVRVPAALSGLLLLVWFPLIAGAAGGASAAHYEATTRLPGEVFLSRWLLITAGLCVLSALWLLVRTVQRRMSGAPRRRSETKQRAVPGA</sequence>
<organism evidence="3 4">
    <name type="scientific">Streptomyces angustmyceticus</name>
    <dbReference type="NCBI Taxonomy" id="285578"/>
    <lineage>
        <taxon>Bacteria</taxon>
        <taxon>Bacillati</taxon>
        <taxon>Actinomycetota</taxon>
        <taxon>Actinomycetes</taxon>
        <taxon>Kitasatosporales</taxon>
        <taxon>Streptomycetaceae</taxon>
        <taxon>Streptomyces</taxon>
    </lineage>
</organism>
<feature type="transmembrane region" description="Helical" evidence="2">
    <location>
        <begin position="62"/>
        <end position="83"/>
    </location>
</feature>
<keyword evidence="2" id="KW-0472">Membrane</keyword>
<evidence type="ECO:0000313" key="3">
    <source>
        <dbReference type="EMBL" id="GES28660.1"/>
    </source>
</evidence>
<keyword evidence="2" id="KW-0812">Transmembrane</keyword>
<keyword evidence="2" id="KW-1133">Transmembrane helix</keyword>
<feature type="transmembrane region" description="Helical" evidence="2">
    <location>
        <begin position="175"/>
        <end position="195"/>
    </location>
</feature>
<comment type="caution">
    <text evidence="3">The sequence shown here is derived from an EMBL/GenBank/DDBJ whole genome shotgun (WGS) entry which is preliminary data.</text>
</comment>
<evidence type="ECO:0000313" key="4">
    <source>
        <dbReference type="Proteomes" id="UP000325598"/>
    </source>
</evidence>
<gene>
    <name evidence="3" type="ORF">San01_11470</name>
</gene>